<evidence type="ECO:0000313" key="9">
    <source>
        <dbReference type="Proteomes" id="UP000321805"/>
    </source>
</evidence>
<keyword evidence="9" id="KW-1185">Reference proteome</keyword>
<dbReference type="InterPro" id="IPR051677">
    <property type="entry name" value="AfsR-DnrI-RedD_regulator"/>
</dbReference>
<evidence type="ECO:0000256" key="1">
    <source>
        <dbReference type="ARBA" id="ARBA00005820"/>
    </source>
</evidence>
<dbReference type="SMART" id="SM00862">
    <property type="entry name" value="Trans_reg_C"/>
    <property type="match status" value="1"/>
</dbReference>
<evidence type="ECO:0000256" key="3">
    <source>
        <dbReference type="ARBA" id="ARBA00023125"/>
    </source>
</evidence>
<feature type="DNA-binding region" description="OmpR/PhoB-type" evidence="5">
    <location>
        <begin position="1"/>
        <end position="89"/>
    </location>
</feature>
<keyword evidence="2" id="KW-0805">Transcription regulation</keyword>
<reference evidence="8 9" key="1">
    <citation type="journal article" date="2018" name="J. Microbiol.">
        <title>Baekduia soli gen. nov., sp. nov., a novel bacterium isolated from the soil of Baekdu Mountain and proposal of a novel family name, Baekduiaceae fam. nov.</title>
        <authorList>
            <person name="An D.S."/>
            <person name="Siddiqi M.Z."/>
            <person name="Kim K.H."/>
            <person name="Yu H.S."/>
            <person name="Im W.T."/>
        </authorList>
    </citation>
    <scope>NUCLEOTIDE SEQUENCE [LARGE SCALE GENOMIC DNA]</scope>
    <source>
        <strain evidence="8 9">BR7-21</strain>
    </source>
</reference>
<feature type="region of interest" description="Disordered" evidence="6">
    <location>
        <begin position="240"/>
        <end position="262"/>
    </location>
</feature>
<dbReference type="InterPro" id="IPR005158">
    <property type="entry name" value="BTAD"/>
</dbReference>
<dbReference type="SUPFAM" id="SSF48452">
    <property type="entry name" value="TPR-like"/>
    <property type="match status" value="3"/>
</dbReference>
<evidence type="ECO:0000256" key="2">
    <source>
        <dbReference type="ARBA" id="ARBA00023015"/>
    </source>
</evidence>
<evidence type="ECO:0000256" key="5">
    <source>
        <dbReference type="PROSITE-ProRule" id="PRU01091"/>
    </source>
</evidence>
<dbReference type="Proteomes" id="UP000321805">
    <property type="component" value="Chromosome"/>
</dbReference>
<dbReference type="InterPro" id="IPR011990">
    <property type="entry name" value="TPR-like_helical_dom_sf"/>
</dbReference>
<dbReference type="KEGG" id="bsol:FSW04_06490"/>
<evidence type="ECO:0000256" key="4">
    <source>
        <dbReference type="ARBA" id="ARBA00023163"/>
    </source>
</evidence>
<dbReference type="Gene3D" id="1.25.40.10">
    <property type="entry name" value="Tetratricopeptide repeat domain"/>
    <property type="match status" value="2"/>
</dbReference>
<dbReference type="EMBL" id="CP042430">
    <property type="protein sequence ID" value="QEC47269.1"/>
    <property type="molecule type" value="Genomic_DNA"/>
</dbReference>
<feature type="domain" description="OmpR/PhoB-type" evidence="7">
    <location>
        <begin position="1"/>
        <end position="89"/>
    </location>
</feature>
<dbReference type="InterPro" id="IPR036388">
    <property type="entry name" value="WH-like_DNA-bd_sf"/>
</dbReference>
<dbReference type="CDD" id="cd15831">
    <property type="entry name" value="BTAD"/>
    <property type="match status" value="1"/>
</dbReference>
<organism evidence="8 9">
    <name type="scientific">Baekduia soli</name>
    <dbReference type="NCBI Taxonomy" id="496014"/>
    <lineage>
        <taxon>Bacteria</taxon>
        <taxon>Bacillati</taxon>
        <taxon>Actinomycetota</taxon>
        <taxon>Thermoleophilia</taxon>
        <taxon>Solirubrobacterales</taxon>
        <taxon>Baekduiaceae</taxon>
        <taxon>Baekduia</taxon>
    </lineage>
</organism>
<proteinExistence type="inferred from homology"/>
<protein>
    <recommendedName>
        <fullName evidence="7">OmpR/PhoB-type domain-containing protein</fullName>
    </recommendedName>
</protein>
<dbReference type="Pfam" id="PF00486">
    <property type="entry name" value="Trans_reg_C"/>
    <property type="match status" value="1"/>
</dbReference>
<accession>A0A5B8U2F4</accession>
<dbReference type="GO" id="GO:0000160">
    <property type="term" value="P:phosphorelay signal transduction system"/>
    <property type="evidence" value="ECO:0007669"/>
    <property type="project" value="InterPro"/>
</dbReference>
<evidence type="ECO:0000259" key="7">
    <source>
        <dbReference type="PROSITE" id="PS51755"/>
    </source>
</evidence>
<dbReference type="SUPFAM" id="SSF46894">
    <property type="entry name" value="C-terminal effector domain of the bipartite response regulators"/>
    <property type="match status" value="1"/>
</dbReference>
<dbReference type="InterPro" id="IPR001867">
    <property type="entry name" value="OmpR/PhoB-type_DNA-bd"/>
</dbReference>
<dbReference type="GO" id="GO:0003677">
    <property type="term" value="F:DNA binding"/>
    <property type="evidence" value="ECO:0007669"/>
    <property type="project" value="UniProtKB-UniRule"/>
</dbReference>
<gene>
    <name evidence="8" type="ORF">FSW04_06490</name>
</gene>
<dbReference type="OrthoDB" id="4336084at2"/>
<name>A0A5B8U2F4_9ACTN</name>
<keyword evidence="3 5" id="KW-0238">DNA-binding</keyword>
<comment type="similarity">
    <text evidence="1">Belongs to the AfsR/DnrI/RedD regulatory family.</text>
</comment>
<sequence length="742" mass="79899">MDFRLLGPMDVLDGDTPLVLGGRKQRALLARLLLSPDRTVAVDRLVDDLWGDAAPDSATKMVQIFVSHLRKVLPAGVLVTRPPGYLVQVAPESVDIGRVERLRRAGHAALAAGEPEVAGDQLREALGLWRGEALAEFLEPFADAERPRLDELRVACFEDRVEADLMAGRHGELIGELAAETARFPLRERLHRQSMLALYRSGRHADALAVSQQLRRRLNDDLGLEPSAELRELQGLILNQDPSLRPPPVAPATSPSAGPDTQHHVAAGLEALGRGAWNDAKTAFGRALEGGEPAEALEGWAQATRFLGDGDASLDARARAFRAYRRRGDVRSAARAAAWLAYDTVVFRGDAAVAQGWFGHAHRLLGDEDDGEDQGWLAFLEGEVALVAHGDAARAAGHAARALEVGRRTGLMDLEMLALSLTGLARVAAGEIGEGMRELDQATAAAVGGELSGLHFAGAVCCHMIYACERVHDVDRAAQWCDTVRGFCEQWSVPQLFGFCRSHYASVLIRRGRWSDAEAELDAASQAFERGAPALVFEGILRLAELRRRQGRLEEAAELCERIAWHPGAQLCLSEITLDRGDPAGARDLVARHLRAVPPGELLGRAPGLDLAIRTDLALGDVQAAEAGVAELAELADAAGTAQLRASLRFVRGLLCRARGDATTARRDLEDAVDLWSRMGAPYEMARGHIALAELALDGGRPEDAERELGRARSALDGLEACAELDRVAALTGRVQRAGSPE</sequence>
<dbReference type="PANTHER" id="PTHR35807">
    <property type="entry name" value="TRANSCRIPTIONAL REGULATOR REDD-RELATED"/>
    <property type="match status" value="1"/>
</dbReference>
<dbReference type="Gene3D" id="1.10.10.10">
    <property type="entry name" value="Winged helix-like DNA-binding domain superfamily/Winged helix DNA-binding domain"/>
    <property type="match status" value="1"/>
</dbReference>
<dbReference type="InterPro" id="IPR016032">
    <property type="entry name" value="Sig_transdc_resp-reg_C-effctor"/>
</dbReference>
<evidence type="ECO:0000313" key="8">
    <source>
        <dbReference type="EMBL" id="QEC47269.1"/>
    </source>
</evidence>
<dbReference type="SMART" id="SM01043">
    <property type="entry name" value="BTAD"/>
    <property type="match status" value="1"/>
</dbReference>
<dbReference type="GO" id="GO:0006355">
    <property type="term" value="P:regulation of DNA-templated transcription"/>
    <property type="evidence" value="ECO:0007669"/>
    <property type="project" value="InterPro"/>
</dbReference>
<dbReference type="PROSITE" id="PS51755">
    <property type="entry name" value="OMPR_PHOB"/>
    <property type="match status" value="1"/>
</dbReference>
<dbReference type="Pfam" id="PF03704">
    <property type="entry name" value="BTAD"/>
    <property type="match status" value="1"/>
</dbReference>
<keyword evidence="4" id="KW-0804">Transcription</keyword>
<dbReference type="AlphaFoldDB" id="A0A5B8U2F4"/>
<evidence type="ECO:0000256" key="6">
    <source>
        <dbReference type="SAM" id="MobiDB-lite"/>
    </source>
</evidence>
<dbReference type="RefSeq" id="WP_146917531.1">
    <property type="nucleotide sequence ID" value="NZ_CP042430.1"/>
</dbReference>
<dbReference type="PANTHER" id="PTHR35807:SF1">
    <property type="entry name" value="TRANSCRIPTIONAL REGULATOR REDD"/>
    <property type="match status" value="1"/>
</dbReference>